<evidence type="ECO:0000313" key="4">
    <source>
        <dbReference type="Proteomes" id="UP000515159"/>
    </source>
</evidence>
<organism evidence="4 5">
    <name type="scientific">Geotrypetes seraphini</name>
    <name type="common">Gaboon caecilian</name>
    <name type="synonym">Caecilia seraphini</name>
    <dbReference type="NCBI Taxonomy" id="260995"/>
    <lineage>
        <taxon>Eukaryota</taxon>
        <taxon>Metazoa</taxon>
        <taxon>Chordata</taxon>
        <taxon>Craniata</taxon>
        <taxon>Vertebrata</taxon>
        <taxon>Euteleostomi</taxon>
        <taxon>Amphibia</taxon>
        <taxon>Gymnophiona</taxon>
        <taxon>Geotrypetes</taxon>
    </lineage>
</organism>
<dbReference type="SMART" id="SM00248">
    <property type="entry name" value="ANK"/>
    <property type="match status" value="2"/>
</dbReference>
<dbReference type="InterPro" id="IPR036770">
    <property type="entry name" value="Ankyrin_rpt-contain_sf"/>
</dbReference>
<dbReference type="PROSITE" id="PS50297">
    <property type="entry name" value="ANK_REP_REGION"/>
    <property type="match status" value="2"/>
</dbReference>
<dbReference type="GeneID" id="117365969"/>
<proteinExistence type="predicted"/>
<dbReference type="Proteomes" id="UP000515159">
    <property type="component" value="Chromosome 8"/>
</dbReference>
<dbReference type="RefSeq" id="XP_033812855.1">
    <property type="nucleotide sequence ID" value="XM_033956964.1"/>
</dbReference>
<dbReference type="Gene3D" id="1.25.40.20">
    <property type="entry name" value="Ankyrin repeat-containing domain"/>
    <property type="match status" value="1"/>
</dbReference>
<gene>
    <name evidence="5" type="primary">LOC117365969</name>
</gene>
<protein>
    <submittedName>
        <fullName evidence="5">Ankyrin repeat domain-containing protein 24-like</fullName>
    </submittedName>
</protein>
<keyword evidence="4" id="KW-1185">Reference proteome</keyword>
<feature type="repeat" description="ANK" evidence="3">
    <location>
        <begin position="52"/>
        <end position="84"/>
    </location>
</feature>
<evidence type="ECO:0000256" key="3">
    <source>
        <dbReference type="PROSITE-ProRule" id="PRU00023"/>
    </source>
</evidence>
<dbReference type="PANTHER" id="PTHR24129:SF0">
    <property type="entry name" value="ANKYCORBIN"/>
    <property type="match status" value="1"/>
</dbReference>
<dbReference type="Pfam" id="PF12796">
    <property type="entry name" value="Ank_2"/>
    <property type="match status" value="1"/>
</dbReference>
<dbReference type="InterPro" id="IPR042420">
    <property type="entry name" value="RAI14/UACA"/>
</dbReference>
<name>A0A6P8S3X2_GEOSA</name>
<keyword evidence="2" id="KW-0175">Coiled coil</keyword>
<dbReference type="PANTHER" id="PTHR24129">
    <property type="entry name" value="ANKYCORBIN"/>
    <property type="match status" value="1"/>
</dbReference>
<keyword evidence="1" id="KW-0677">Repeat</keyword>
<keyword evidence="3" id="KW-0040">ANK repeat</keyword>
<dbReference type="InterPro" id="IPR002110">
    <property type="entry name" value="Ankyrin_rpt"/>
</dbReference>
<dbReference type="AlphaFoldDB" id="A0A6P8S3X2"/>
<feature type="repeat" description="ANK" evidence="3">
    <location>
        <begin position="85"/>
        <end position="107"/>
    </location>
</feature>
<dbReference type="GO" id="GO:0003779">
    <property type="term" value="F:actin binding"/>
    <property type="evidence" value="ECO:0007669"/>
    <property type="project" value="InterPro"/>
</dbReference>
<dbReference type="KEGG" id="gsh:117365969"/>
<reference evidence="5" key="1">
    <citation type="submission" date="2025-08" db="UniProtKB">
        <authorList>
            <consortium name="RefSeq"/>
        </authorList>
    </citation>
    <scope>IDENTIFICATION</scope>
</reference>
<evidence type="ECO:0000256" key="1">
    <source>
        <dbReference type="ARBA" id="ARBA00022737"/>
    </source>
</evidence>
<accession>A0A6P8S3X2</accession>
<dbReference type="PROSITE" id="PS50088">
    <property type="entry name" value="ANK_REPEAT"/>
    <property type="match status" value="2"/>
</dbReference>
<evidence type="ECO:0000256" key="2">
    <source>
        <dbReference type="ARBA" id="ARBA00023054"/>
    </source>
</evidence>
<sequence length="125" mass="14159">MKTLRSKFKKTENQDWNKYDEKLMQAVDFNDPLRVSSLLRKKNLVSTKLDSEGKSAFHLAAMRGNLECMEAILAHGVDMMTTDSSGYNVLHLAAKYGHPQCVRRLLQPCVAAFPAQSSYVISREH</sequence>
<dbReference type="OrthoDB" id="341259at2759"/>
<evidence type="ECO:0000313" key="5">
    <source>
        <dbReference type="RefSeq" id="XP_033812855.1"/>
    </source>
</evidence>
<dbReference type="InParanoid" id="A0A6P8S3X2"/>
<dbReference type="SUPFAM" id="SSF48403">
    <property type="entry name" value="Ankyrin repeat"/>
    <property type="match status" value="1"/>
</dbReference>